<dbReference type="Proteomes" id="UP000008467">
    <property type="component" value="Chromosome"/>
</dbReference>
<dbReference type="SUPFAM" id="SSF160719">
    <property type="entry name" value="gpW/gp25-like"/>
    <property type="match status" value="1"/>
</dbReference>
<accession>F2JK27</accession>
<evidence type="ECO:0000313" key="2">
    <source>
        <dbReference type="Proteomes" id="UP000008467"/>
    </source>
</evidence>
<dbReference type="AlphaFoldDB" id="F2JK27"/>
<reference evidence="1 2" key="1">
    <citation type="journal article" date="2011" name="J. Bacteriol.">
        <title>Complete genome sequence of the cellulose-degrading bacterium Cellulosilyticum lentocellum.</title>
        <authorList>
            <consortium name="US DOE Joint Genome Institute"/>
            <person name="Miller D.A."/>
            <person name="Suen G."/>
            <person name="Bruce D."/>
            <person name="Copeland A."/>
            <person name="Cheng J.F."/>
            <person name="Detter C."/>
            <person name="Goodwin L.A."/>
            <person name="Han C.S."/>
            <person name="Hauser L.J."/>
            <person name="Land M.L."/>
            <person name="Lapidus A."/>
            <person name="Lucas S."/>
            <person name="Meincke L."/>
            <person name="Pitluck S."/>
            <person name="Tapia R."/>
            <person name="Teshima H."/>
            <person name="Woyke T."/>
            <person name="Fox B.G."/>
            <person name="Angert E.R."/>
            <person name="Currie C.R."/>
        </authorList>
    </citation>
    <scope>NUCLEOTIDE SEQUENCE [LARGE SCALE GENOMIC DNA]</scope>
    <source>
        <strain evidence="2">ATCC 49066 / DSM 5427 / NCIMB 11756 / RHM5</strain>
    </source>
</reference>
<keyword evidence="2" id="KW-1185">Reference proteome</keyword>
<proteinExistence type="predicted"/>
<protein>
    <submittedName>
        <fullName evidence="1">Phage-like element PBSX protein, XkdS</fullName>
    </submittedName>
</protein>
<dbReference type="KEGG" id="cle:Clole_2742"/>
<dbReference type="InterPro" id="IPR020288">
    <property type="entry name" value="Sheath_initiator"/>
</dbReference>
<dbReference type="Gene3D" id="3.10.450.40">
    <property type="match status" value="1"/>
</dbReference>
<gene>
    <name evidence="1" type="ordered locus">Clole_2742</name>
</gene>
<sequence length="134" mass="15587">MIPNVDDDLLADIEIIEQPSLTYEIKLDKDKMGNYIDGIEAMKQAIYHIVNTERYQYLIYSWNYGVELADLFGKPITYCYPEIKRRITEALLQDDRIESLDSFEFSYSKGNVLVKFRATTTEGEIEIEKTVKIG</sequence>
<dbReference type="eggNOG" id="COG3628">
    <property type="taxonomic scope" value="Bacteria"/>
</dbReference>
<evidence type="ECO:0000313" key="1">
    <source>
        <dbReference type="EMBL" id="ADZ84442.1"/>
    </source>
</evidence>
<dbReference type="HOGENOM" id="CLU_141574_0_0_9"/>
<organism evidence="1 2">
    <name type="scientific">Cellulosilyticum lentocellum (strain ATCC 49066 / DSM 5427 / NCIMB 11756 / RHM5)</name>
    <name type="common">Clostridium lentocellum</name>
    <dbReference type="NCBI Taxonomy" id="642492"/>
    <lineage>
        <taxon>Bacteria</taxon>
        <taxon>Bacillati</taxon>
        <taxon>Bacillota</taxon>
        <taxon>Clostridia</taxon>
        <taxon>Lachnospirales</taxon>
        <taxon>Cellulosilyticaceae</taxon>
        <taxon>Cellulosilyticum</taxon>
    </lineage>
</organism>
<dbReference type="RefSeq" id="WP_013657734.1">
    <property type="nucleotide sequence ID" value="NC_015275.1"/>
</dbReference>
<dbReference type="EMBL" id="CP002582">
    <property type="protein sequence ID" value="ADZ84442.1"/>
    <property type="molecule type" value="Genomic_DNA"/>
</dbReference>
<dbReference type="STRING" id="642492.Clole_2742"/>
<name>F2JK27_CELLD</name>
<dbReference type="Pfam" id="PF10934">
    <property type="entry name" value="Sheath_initiator"/>
    <property type="match status" value="1"/>
</dbReference>